<dbReference type="InterPro" id="IPR008325">
    <property type="entry name" value="EipA-like"/>
</dbReference>
<reference evidence="2 3" key="1">
    <citation type="journal article" date="2012" name="J. Bacteriol.">
        <title>Draft Genome Sequence of Novosphingobium nitrogenifigens Y88T.</title>
        <authorList>
            <person name="Strabala T.J."/>
            <person name="Macdonald L."/>
            <person name="Liu V."/>
            <person name="Smit A.M."/>
        </authorList>
    </citation>
    <scope>NUCLEOTIDE SEQUENCE [LARGE SCALE GENOMIC DNA]</scope>
    <source>
        <strain evidence="2 3">DSM 19370</strain>
    </source>
</reference>
<sequence length="285" mass="29502">MVVMTQTVAFRAMELRGIRGAATACAVLAVLAGPVARAQVQTIDPNSAVDADLNQSRTSSSRASTSAAQTSVPTSSVSSGPVQAAPSSSTYSSSPTYGASSAPSSTGGPVGGPTAYPPAHPAPSDSVYHENDLIGAAEGVFGKGARGLALMIRDLLKKQGEPNAYITGREGGGAFVLGLRYGSGTLHHKIEGEMPVYWTGPSLGFDFGANAGKTFVLVYNLNDTADLFHRIGAGEGQAYLLGGFNISYLRRGDLVVIPVRMGAGFRLGVNAGYMNFTHKGKWLPF</sequence>
<evidence type="ECO:0000313" key="2">
    <source>
        <dbReference type="EMBL" id="EGD57872.1"/>
    </source>
</evidence>
<gene>
    <name evidence="2" type="ORF">Y88_3200</name>
</gene>
<dbReference type="InParanoid" id="F1ZBP3"/>
<dbReference type="AlphaFoldDB" id="F1ZBP3"/>
<keyword evidence="3" id="KW-1185">Reference proteome</keyword>
<dbReference type="eggNOG" id="COG5400">
    <property type="taxonomic scope" value="Bacteria"/>
</dbReference>
<dbReference type="Pfam" id="PF06577">
    <property type="entry name" value="EipA"/>
    <property type="match status" value="1"/>
</dbReference>
<evidence type="ECO:0000256" key="1">
    <source>
        <dbReference type="SAM" id="MobiDB-lite"/>
    </source>
</evidence>
<name>F1ZBP3_9SPHN</name>
<feature type="compositionally biased region" description="Low complexity" evidence="1">
    <location>
        <begin position="55"/>
        <end position="107"/>
    </location>
</feature>
<organism evidence="2 3">
    <name type="scientific">Novosphingobium nitrogenifigens DSM 19370</name>
    <dbReference type="NCBI Taxonomy" id="983920"/>
    <lineage>
        <taxon>Bacteria</taxon>
        <taxon>Pseudomonadati</taxon>
        <taxon>Pseudomonadota</taxon>
        <taxon>Alphaproteobacteria</taxon>
        <taxon>Sphingomonadales</taxon>
        <taxon>Sphingomonadaceae</taxon>
        <taxon>Novosphingobium</taxon>
    </lineage>
</organism>
<feature type="region of interest" description="Disordered" evidence="1">
    <location>
        <begin position="49"/>
        <end position="124"/>
    </location>
</feature>
<dbReference type="Proteomes" id="UP000004728">
    <property type="component" value="Unassembled WGS sequence"/>
</dbReference>
<dbReference type="STRING" id="983920.Y88_3200"/>
<dbReference type="HOGENOM" id="CLU_077638_0_0_5"/>
<comment type="caution">
    <text evidence="2">The sequence shown here is derived from an EMBL/GenBank/DDBJ whole genome shotgun (WGS) entry which is preliminary data.</text>
</comment>
<protein>
    <recommendedName>
        <fullName evidence="4">DUF1134 domain-containing protein</fullName>
    </recommendedName>
</protein>
<dbReference type="EMBL" id="AEWJ01000051">
    <property type="protein sequence ID" value="EGD57872.1"/>
    <property type="molecule type" value="Genomic_DNA"/>
</dbReference>
<proteinExistence type="predicted"/>
<evidence type="ECO:0008006" key="4">
    <source>
        <dbReference type="Google" id="ProtNLM"/>
    </source>
</evidence>
<evidence type="ECO:0000313" key="3">
    <source>
        <dbReference type="Proteomes" id="UP000004728"/>
    </source>
</evidence>
<accession>F1ZBP3</accession>